<dbReference type="SMART" id="SM01013">
    <property type="entry name" value="APC2"/>
    <property type="match status" value="1"/>
</dbReference>
<dbReference type="GO" id="GO:0051301">
    <property type="term" value="P:cell division"/>
    <property type="evidence" value="ECO:0007669"/>
    <property type="project" value="UniProtKB-KW"/>
</dbReference>
<keyword evidence="10" id="KW-1185">Reference proteome</keyword>
<evidence type="ECO:0000256" key="3">
    <source>
        <dbReference type="ARBA" id="ARBA00022776"/>
    </source>
</evidence>
<feature type="region of interest" description="Disordered" evidence="7">
    <location>
        <begin position="637"/>
        <end position="662"/>
    </location>
</feature>
<evidence type="ECO:0000256" key="7">
    <source>
        <dbReference type="SAM" id="MobiDB-lite"/>
    </source>
</evidence>
<dbReference type="Pfam" id="PF08672">
    <property type="entry name" value="ANAPC2"/>
    <property type="match status" value="1"/>
</dbReference>
<dbReference type="InterPro" id="IPR016158">
    <property type="entry name" value="Cullin_homology"/>
</dbReference>
<protein>
    <recommendedName>
        <fullName evidence="1">Anaphase-promoting complex subunit 2</fullName>
    </recommendedName>
</protein>
<evidence type="ECO:0000259" key="8">
    <source>
        <dbReference type="PROSITE" id="PS50069"/>
    </source>
</evidence>
<proteinExistence type="inferred from homology"/>
<dbReference type="GO" id="GO:0031625">
    <property type="term" value="F:ubiquitin protein ligase binding"/>
    <property type="evidence" value="ECO:0007669"/>
    <property type="project" value="InterPro"/>
</dbReference>
<dbReference type="GO" id="GO:0007091">
    <property type="term" value="P:metaphase/anaphase transition of mitotic cell cycle"/>
    <property type="evidence" value="ECO:0007669"/>
    <property type="project" value="TreeGrafter"/>
</dbReference>
<keyword evidence="3" id="KW-0498">Mitosis</keyword>
<evidence type="ECO:0000256" key="1">
    <source>
        <dbReference type="ARBA" id="ARBA00016068"/>
    </source>
</evidence>
<dbReference type="Pfam" id="PF25773">
    <property type="entry name" value="TPR_ANAPC2"/>
    <property type="match status" value="1"/>
</dbReference>
<accession>A0AAD5TF00</accession>
<dbReference type="Gene3D" id="3.30.230.130">
    <property type="entry name" value="Cullin, Chain C, Domain 2"/>
    <property type="match status" value="1"/>
</dbReference>
<dbReference type="PANTHER" id="PTHR45957:SF1">
    <property type="entry name" value="ANAPHASE-PROMOTING COMPLEX SUBUNIT 2"/>
    <property type="match status" value="1"/>
</dbReference>
<dbReference type="InterPro" id="IPR044554">
    <property type="entry name" value="ANAPC2"/>
</dbReference>
<dbReference type="GO" id="GO:0070979">
    <property type="term" value="P:protein K11-linked ubiquitination"/>
    <property type="evidence" value="ECO:0007669"/>
    <property type="project" value="TreeGrafter"/>
</dbReference>
<evidence type="ECO:0000313" key="9">
    <source>
        <dbReference type="EMBL" id="KAJ3172316.1"/>
    </source>
</evidence>
<dbReference type="InterPro" id="IPR014786">
    <property type="entry name" value="ANAPC2_C"/>
</dbReference>
<dbReference type="Proteomes" id="UP001212152">
    <property type="component" value="Unassembled WGS sequence"/>
</dbReference>
<dbReference type="InterPro" id="IPR036317">
    <property type="entry name" value="Cullin_homology_sf"/>
</dbReference>
<organism evidence="9 10">
    <name type="scientific">Geranomyces variabilis</name>
    <dbReference type="NCBI Taxonomy" id="109894"/>
    <lineage>
        <taxon>Eukaryota</taxon>
        <taxon>Fungi</taxon>
        <taxon>Fungi incertae sedis</taxon>
        <taxon>Chytridiomycota</taxon>
        <taxon>Chytridiomycota incertae sedis</taxon>
        <taxon>Chytridiomycetes</taxon>
        <taxon>Spizellomycetales</taxon>
        <taxon>Powellomycetaceae</taxon>
        <taxon>Geranomyces</taxon>
    </lineage>
</organism>
<reference evidence="9" key="1">
    <citation type="submission" date="2020-05" db="EMBL/GenBank/DDBJ databases">
        <title>Phylogenomic resolution of chytrid fungi.</title>
        <authorList>
            <person name="Stajich J.E."/>
            <person name="Amses K."/>
            <person name="Simmons R."/>
            <person name="Seto K."/>
            <person name="Myers J."/>
            <person name="Bonds A."/>
            <person name="Quandt C.A."/>
            <person name="Barry K."/>
            <person name="Liu P."/>
            <person name="Grigoriev I."/>
            <person name="Longcore J.E."/>
            <person name="James T.Y."/>
        </authorList>
    </citation>
    <scope>NUCLEOTIDE SEQUENCE</scope>
    <source>
        <strain evidence="9">JEL0379</strain>
    </source>
</reference>
<gene>
    <name evidence="9" type="primary">ANAPC2</name>
    <name evidence="9" type="ORF">HDU87_007911</name>
</gene>
<dbReference type="GO" id="GO:0006511">
    <property type="term" value="P:ubiquitin-dependent protein catabolic process"/>
    <property type="evidence" value="ECO:0007669"/>
    <property type="project" value="InterPro"/>
</dbReference>
<feature type="region of interest" description="Disordered" evidence="7">
    <location>
        <begin position="365"/>
        <end position="384"/>
    </location>
</feature>
<evidence type="ECO:0000256" key="5">
    <source>
        <dbReference type="ARBA" id="ARBA00023306"/>
    </source>
</evidence>
<keyword evidence="4" id="KW-0833">Ubl conjugation pathway</keyword>
<sequence length="740" mass="83785">MLVEADVAFLKSQGMQIHLQNIYQDAVQTHCSQVVHEQMHGLATEHDMRKRQENHAEWSWHAYAHAVGHLAGLLERYEAGSTAFEFGESFDNEIRGFFEGTLRNALSVSWLELTQVYFDESFSRFPRWPNEEDEEQDEQADCAVDVGQAQLVAEQLVKIGLRDELCTALLSTARKRVRGKIEAARKDYHVRKLGGVLEYANDYVRDGWLAAILDLAKGHWKGGERGLLGYDWNHVIRMLTLQDFCTMRTSELFSMVQEAEEEVPEASLLDLKECLKTSVQKDELVKMLRSTFESRVCHIGVPTEFILTVFVAAEKCLRLIDPTTTLLMRSIAPIRKYILQRRDLPRQLLTLMLDEEGALAGAIREPEPEDDEDEGSPNWLPEPVDAIRSRKERNADTIARLTEGCFFVPEFHTLLLEKLLRKLDYDTHEETLQLELLKIRFGDVTCLSQCEVMLADVATSRRIHNHTRDRHLTASQLMDEEPDEDVFSVVVTSHLYWPKITTREFRNPVPAIRDARNVYSSRFPEQKPNRRLEWRTGAGTVEVELATRDGQTVTHVVSELQAAVIWLFGDDAVDADNERHEEDGDEPQWMALAELMAQLKADTSGPGFEADVTAALAFWVGKGCLIEDSGKWRVVEDPDSEGEVSRPAHGASTGAANIQKREEERQRLEAEAEMFAKFGPMIVSIVTNQGAQTLARIENLLSMFFQYAGGPDPVKRLLDKLVNEGTLSEANGGVYSLAQS</sequence>
<dbReference type="InterPro" id="IPR036388">
    <property type="entry name" value="WH-like_DNA-bd_sf"/>
</dbReference>
<evidence type="ECO:0000256" key="2">
    <source>
        <dbReference type="ARBA" id="ARBA00022618"/>
    </source>
</evidence>
<feature type="domain" description="Cullin family profile" evidence="8">
    <location>
        <begin position="406"/>
        <end position="603"/>
    </location>
</feature>
<dbReference type="SUPFAM" id="SSF75632">
    <property type="entry name" value="Cullin homology domain"/>
    <property type="match status" value="1"/>
</dbReference>
<dbReference type="InterPro" id="IPR057975">
    <property type="entry name" value="TPR_ANAPC2"/>
</dbReference>
<evidence type="ECO:0000256" key="6">
    <source>
        <dbReference type="PROSITE-ProRule" id="PRU00330"/>
    </source>
</evidence>
<dbReference type="PROSITE" id="PS50069">
    <property type="entry name" value="CULLIN_2"/>
    <property type="match status" value="1"/>
</dbReference>
<evidence type="ECO:0000313" key="10">
    <source>
        <dbReference type="Proteomes" id="UP001212152"/>
    </source>
</evidence>
<dbReference type="PANTHER" id="PTHR45957">
    <property type="entry name" value="ANAPHASE-PROMOTING COMPLEX SUBUNIT 2"/>
    <property type="match status" value="1"/>
</dbReference>
<dbReference type="EMBL" id="JADGJQ010000079">
    <property type="protein sequence ID" value="KAJ3172316.1"/>
    <property type="molecule type" value="Genomic_DNA"/>
</dbReference>
<comment type="caution">
    <text evidence="9">The sequence shown here is derived from an EMBL/GenBank/DDBJ whole genome shotgun (WGS) entry which is preliminary data.</text>
</comment>
<dbReference type="GO" id="GO:0005680">
    <property type="term" value="C:anaphase-promoting complex"/>
    <property type="evidence" value="ECO:0007669"/>
    <property type="project" value="TreeGrafter"/>
</dbReference>
<dbReference type="AlphaFoldDB" id="A0AAD5TF00"/>
<keyword evidence="2" id="KW-0132">Cell division</keyword>
<keyword evidence="5" id="KW-0131">Cell cycle</keyword>
<comment type="similarity">
    <text evidence="6">Belongs to the cullin family.</text>
</comment>
<name>A0AAD5TF00_9FUNG</name>
<dbReference type="Gene3D" id="1.10.10.10">
    <property type="entry name" value="Winged helix-like DNA-binding domain superfamily/Winged helix DNA-binding domain"/>
    <property type="match status" value="1"/>
</dbReference>
<evidence type="ECO:0000256" key="4">
    <source>
        <dbReference type="ARBA" id="ARBA00022786"/>
    </source>
</evidence>